<reference evidence="1" key="1">
    <citation type="submission" date="2014-11" db="EMBL/GenBank/DDBJ databases">
        <authorList>
            <person name="Amaro Gonzalez C."/>
        </authorList>
    </citation>
    <scope>NUCLEOTIDE SEQUENCE</scope>
</reference>
<protein>
    <submittedName>
        <fullName evidence="1">Uncharacterized protein</fullName>
    </submittedName>
</protein>
<accession>A0A0E9XCS1</accession>
<name>A0A0E9XCS1_ANGAN</name>
<organism evidence="1">
    <name type="scientific">Anguilla anguilla</name>
    <name type="common">European freshwater eel</name>
    <name type="synonym">Muraena anguilla</name>
    <dbReference type="NCBI Taxonomy" id="7936"/>
    <lineage>
        <taxon>Eukaryota</taxon>
        <taxon>Metazoa</taxon>
        <taxon>Chordata</taxon>
        <taxon>Craniata</taxon>
        <taxon>Vertebrata</taxon>
        <taxon>Euteleostomi</taxon>
        <taxon>Actinopterygii</taxon>
        <taxon>Neopterygii</taxon>
        <taxon>Teleostei</taxon>
        <taxon>Anguilliformes</taxon>
        <taxon>Anguillidae</taxon>
        <taxon>Anguilla</taxon>
    </lineage>
</organism>
<reference evidence="1" key="2">
    <citation type="journal article" date="2015" name="Fish Shellfish Immunol.">
        <title>Early steps in the European eel (Anguilla anguilla)-Vibrio vulnificus interaction in the gills: Role of the RtxA13 toxin.</title>
        <authorList>
            <person name="Callol A."/>
            <person name="Pajuelo D."/>
            <person name="Ebbesson L."/>
            <person name="Teles M."/>
            <person name="MacKenzie S."/>
            <person name="Amaro C."/>
        </authorList>
    </citation>
    <scope>NUCLEOTIDE SEQUENCE</scope>
</reference>
<proteinExistence type="predicted"/>
<dbReference type="EMBL" id="GBXM01008030">
    <property type="protein sequence ID" value="JAI00548.1"/>
    <property type="molecule type" value="Transcribed_RNA"/>
</dbReference>
<evidence type="ECO:0000313" key="1">
    <source>
        <dbReference type="EMBL" id="JAI00548.1"/>
    </source>
</evidence>
<dbReference type="AlphaFoldDB" id="A0A0E9XCS1"/>
<sequence length="33" mass="3943">MENNKCGRFLTNQQMAVLLYHVYVNIHTYLNLT</sequence>